<comment type="similarity">
    <text evidence="1">Belongs to the bacterial solute-binding protein 1 family.</text>
</comment>
<keyword evidence="4" id="KW-0472">Membrane</keyword>
<dbReference type="InterPro" id="IPR006059">
    <property type="entry name" value="SBP"/>
</dbReference>
<dbReference type="SUPFAM" id="SSF53850">
    <property type="entry name" value="Periplasmic binding protein-like II"/>
    <property type="match status" value="1"/>
</dbReference>
<dbReference type="Proteomes" id="UP000783390">
    <property type="component" value="Unassembled WGS sequence"/>
</dbReference>
<keyword evidence="4" id="KW-1133">Transmembrane helix</keyword>
<evidence type="ECO:0000256" key="4">
    <source>
        <dbReference type="SAM" id="Phobius"/>
    </source>
</evidence>
<keyword evidence="3" id="KW-0732">Signal</keyword>
<reference evidence="5 6" key="1">
    <citation type="submission" date="2021-03" db="EMBL/GenBank/DDBJ databases">
        <title>Genomic Encyclopedia of Type Strains, Phase IV (KMG-IV): sequencing the most valuable type-strain genomes for metagenomic binning, comparative biology and taxonomic classification.</title>
        <authorList>
            <person name="Goeker M."/>
        </authorList>
    </citation>
    <scope>NUCLEOTIDE SEQUENCE [LARGE SCALE GENOMIC DNA]</scope>
    <source>
        <strain evidence="5 6">DSM 3984</strain>
    </source>
</reference>
<sequence length="377" mass="43257">MNSKFKTAVIFIITVIVSLFIINYFSKDRSNTVGGEITIWGDENSYSYINELARDYMKSNKKAKIKVEKVNSKDYFNKIVNLDKKNMPNIAHFNSLEISKLVSKGINLGNEWNLINTYKMNFSNSRLQEININGKISGVPFTSRPLVLYLREDVLNKYGYSSEEINTWDDLIKISEDIYKKSKGKYKGLNGNGQDYKDLLTLLIMQNMEYIKDKDKIIKSVNKEIKKLTYKKILTSNDYEGYFGKISSIRGMKSIEDLKEKCIWTANNPPAEEIGANRFFVAQGQNFVVLNSSSDNSNLTDSFLEYISNNSKIALKYAINGDVFPSYIFAYKSKSVEEQINNFKGKSPLVVMSNIAKKAPKIEDYNLYKKIEEQLIS</sequence>
<proteinExistence type="inferred from homology"/>
<evidence type="ECO:0000256" key="1">
    <source>
        <dbReference type="ARBA" id="ARBA00008520"/>
    </source>
</evidence>
<accession>A0ABS4F355</accession>
<name>A0ABS4F355_9CLOT</name>
<evidence type="ECO:0000313" key="6">
    <source>
        <dbReference type="Proteomes" id="UP000783390"/>
    </source>
</evidence>
<keyword evidence="5" id="KW-0762">Sugar transport</keyword>
<dbReference type="Gene3D" id="3.40.190.10">
    <property type="entry name" value="Periplasmic binding protein-like II"/>
    <property type="match status" value="2"/>
</dbReference>
<dbReference type="Pfam" id="PF01547">
    <property type="entry name" value="SBP_bac_1"/>
    <property type="match status" value="1"/>
</dbReference>
<evidence type="ECO:0000313" key="5">
    <source>
        <dbReference type="EMBL" id="MBP1890667.1"/>
    </source>
</evidence>
<keyword evidence="6" id="KW-1185">Reference proteome</keyword>
<evidence type="ECO:0000256" key="2">
    <source>
        <dbReference type="ARBA" id="ARBA00022448"/>
    </source>
</evidence>
<gene>
    <name evidence="5" type="ORF">J2Z53_002276</name>
</gene>
<dbReference type="RefSeq" id="WP_209797587.1">
    <property type="nucleotide sequence ID" value="NZ_JAGGJZ010000009.1"/>
</dbReference>
<dbReference type="PANTHER" id="PTHR30061">
    <property type="entry name" value="MALTOSE-BINDING PERIPLASMIC PROTEIN"/>
    <property type="match status" value="1"/>
</dbReference>
<dbReference type="PANTHER" id="PTHR30061:SF50">
    <property type="entry name" value="MALTOSE_MALTODEXTRIN-BINDING PERIPLASMIC PROTEIN"/>
    <property type="match status" value="1"/>
</dbReference>
<keyword evidence="4" id="KW-0812">Transmembrane</keyword>
<protein>
    <submittedName>
        <fullName evidence="5">Multiple sugar transport system substrate-binding protein</fullName>
    </submittedName>
</protein>
<feature type="transmembrane region" description="Helical" evidence="4">
    <location>
        <begin position="7"/>
        <end position="25"/>
    </location>
</feature>
<evidence type="ECO:0000256" key="3">
    <source>
        <dbReference type="ARBA" id="ARBA00022729"/>
    </source>
</evidence>
<dbReference type="EMBL" id="JAGGJZ010000009">
    <property type="protein sequence ID" value="MBP1890667.1"/>
    <property type="molecule type" value="Genomic_DNA"/>
</dbReference>
<organism evidence="5 6">
    <name type="scientific">Clostridium moniliforme</name>
    <dbReference type="NCBI Taxonomy" id="39489"/>
    <lineage>
        <taxon>Bacteria</taxon>
        <taxon>Bacillati</taxon>
        <taxon>Bacillota</taxon>
        <taxon>Clostridia</taxon>
        <taxon>Eubacteriales</taxon>
        <taxon>Clostridiaceae</taxon>
        <taxon>Clostridium</taxon>
    </lineage>
</organism>
<keyword evidence="2" id="KW-0813">Transport</keyword>
<comment type="caution">
    <text evidence="5">The sequence shown here is derived from an EMBL/GenBank/DDBJ whole genome shotgun (WGS) entry which is preliminary data.</text>
</comment>